<evidence type="ECO:0000313" key="3">
    <source>
        <dbReference type="EMBL" id="QUO40833.1"/>
    </source>
</evidence>
<dbReference type="EMBL" id="CP073708">
    <property type="protein sequence ID" value="QUO40833.1"/>
    <property type="molecule type" value="Genomic_DNA"/>
</dbReference>
<keyword evidence="1" id="KW-0472">Membrane</keyword>
<feature type="transmembrane region" description="Helical" evidence="1">
    <location>
        <begin position="12"/>
        <end position="34"/>
    </location>
</feature>
<protein>
    <submittedName>
        <fullName evidence="2">Peptidase M56 BlaR1</fullName>
    </submittedName>
</protein>
<evidence type="ECO:0000313" key="5">
    <source>
        <dbReference type="Proteomes" id="UP000677234"/>
    </source>
</evidence>
<evidence type="ECO:0000256" key="1">
    <source>
        <dbReference type="SAM" id="Phobius"/>
    </source>
</evidence>
<dbReference type="Proteomes" id="UP000595847">
    <property type="component" value="Chromosome"/>
</dbReference>
<dbReference type="EMBL" id="CP066308">
    <property type="protein sequence ID" value="QQE73750.1"/>
    <property type="molecule type" value="Genomic_DNA"/>
</dbReference>
<dbReference type="Proteomes" id="UP000677234">
    <property type="component" value="Chromosome"/>
</dbReference>
<proteinExistence type="predicted"/>
<reference evidence="2 4" key="1">
    <citation type="submission" date="2020-12" db="EMBL/GenBank/DDBJ databases">
        <title>strain FJAT-54423T represents a novel species of the genus Brevibacillus.</title>
        <authorList>
            <person name="Tang R."/>
        </authorList>
    </citation>
    <scope>NUCLEOTIDE SEQUENCE [LARGE SCALE GENOMIC DNA]</scope>
    <source>
        <strain evidence="2 4">FJAT-54423</strain>
    </source>
</reference>
<reference evidence="3" key="2">
    <citation type="submission" date="2021-04" db="EMBL/GenBank/DDBJ databases">
        <title>Brevibacillus composti FJAT-54423, complete genome.</title>
        <authorList>
            <person name="Tang R."/>
        </authorList>
    </citation>
    <scope>NUCLEOTIDE SEQUENCE</scope>
    <source>
        <strain evidence="3">FJAT-54424</strain>
    </source>
</reference>
<accession>A0A7T5EJH3</accession>
<dbReference type="KEGG" id="bcop:JD108_17975"/>
<sequence length="142" mass="15429">MMRIRNSALKLIVVGSVLGIGITLGILSVGTTLANRQDQDQINFPVNENGQTYGSSLYASSPSKEPDLIKAIGVDGTVGYVKSTDLNESLPKTPTQALDHQRNKKKGHRTIPLYDVNGKKVIGTFHVENGEESFKETTTDNE</sequence>
<keyword evidence="5" id="KW-1185">Reference proteome</keyword>
<keyword evidence="1" id="KW-1133">Transmembrane helix</keyword>
<keyword evidence="1" id="KW-0812">Transmembrane</keyword>
<dbReference type="AlphaFoldDB" id="A0A7T5EJH3"/>
<gene>
    <name evidence="2" type="ORF">JD108_17975</name>
    <name evidence="3" type="ORF">KDJ56_17915</name>
</gene>
<dbReference type="RefSeq" id="WP_198827352.1">
    <property type="nucleotide sequence ID" value="NZ_CP066308.1"/>
</dbReference>
<evidence type="ECO:0000313" key="4">
    <source>
        <dbReference type="Proteomes" id="UP000595847"/>
    </source>
</evidence>
<organism evidence="2 4">
    <name type="scientific">Brevibacillus composti</name>
    <dbReference type="NCBI Taxonomy" id="2796470"/>
    <lineage>
        <taxon>Bacteria</taxon>
        <taxon>Bacillati</taxon>
        <taxon>Bacillota</taxon>
        <taxon>Bacilli</taxon>
        <taxon>Bacillales</taxon>
        <taxon>Paenibacillaceae</taxon>
        <taxon>Brevibacillus</taxon>
    </lineage>
</organism>
<name>A0A7T5EJH3_9BACL</name>
<evidence type="ECO:0000313" key="2">
    <source>
        <dbReference type="EMBL" id="QQE73750.1"/>
    </source>
</evidence>